<evidence type="ECO:0000256" key="2">
    <source>
        <dbReference type="SAM" id="MobiDB-lite"/>
    </source>
</evidence>
<keyword evidence="1" id="KW-0175">Coiled coil</keyword>
<feature type="coiled-coil region" evidence="1">
    <location>
        <begin position="42"/>
        <end position="76"/>
    </location>
</feature>
<dbReference type="RefSeq" id="XP_007780438.1">
    <property type="nucleotide sequence ID" value="XM_007782248.1"/>
</dbReference>
<feature type="region of interest" description="Disordered" evidence="2">
    <location>
        <begin position="1"/>
        <end position="38"/>
    </location>
</feature>
<dbReference type="GeneID" id="19901669"/>
<dbReference type="HOGENOM" id="CLU_2399579_0_0_1"/>
<dbReference type="Proteomes" id="UP000016924">
    <property type="component" value="Unassembled WGS sequence"/>
</dbReference>
<evidence type="ECO:0000313" key="4">
    <source>
        <dbReference type="Proteomes" id="UP000016924"/>
    </source>
</evidence>
<feature type="compositionally biased region" description="Polar residues" evidence="2">
    <location>
        <begin position="1"/>
        <end position="15"/>
    </location>
</feature>
<sequence>MKSTKTNRPQPTSTAAPRRSSARIAKQRSKRTTEVQEHSTLANVARKKLEDYGAEIARLTLENVALKDAVERLQSETARLGSGGRTGVFKAVV</sequence>
<organism evidence="3 4">
    <name type="scientific">Coniosporium apollinis (strain CBS 100218)</name>
    <name type="common">Rock-inhabiting black yeast</name>
    <dbReference type="NCBI Taxonomy" id="1168221"/>
    <lineage>
        <taxon>Eukaryota</taxon>
        <taxon>Fungi</taxon>
        <taxon>Dikarya</taxon>
        <taxon>Ascomycota</taxon>
        <taxon>Pezizomycotina</taxon>
        <taxon>Dothideomycetes</taxon>
        <taxon>Dothideomycetes incertae sedis</taxon>
        <taxon>Coniosporium</taxon>
    </lineage>
</organism>
<evidence type="ECO:0000256" key="1">
    <source>
        <dbReference type="SAM" id="Coils"/>
    </source>
</evidence>
<gene>
    <name evidence="3" type="ORF">W97_04358</name>
</gene>
<evidence type="ECO:0000313" key="3">
    <source>
        <dbReference type="EMBL" id="EON65121.1"/>
    </source>
</evidence>
<protein>
    <submittedName>
        <fullName evidence="3">Uncharacterized protein</fullName>
    </submittedName>
</protein>
<reference evidence="4" key="1">
    <citation type="submission" date="2012-06" db="EMBL/GenBank/DDBJ databases">
        <title>The genome sequence of Coniosporium apollinis CBS 100218.</title>
        <authorList>
            <consortium name="The Broad Institute Genome Sequencing Platform"/>
            <person name="Cuomo C."/>
            <person name="Gorbushina A."/>
            <person name="Noack S."/>
            <person name="Walker B."/>
            <person name="Young S.K."/>
            <person name="Zeng Q."/>
            <person name="Gargeya S."/>
            <person name="Fitzgerald M."/>
            <person name="Haas B."/>
            <person name="Abouelleil A."/>
            <person name="Alvarado L."/>
            <person name="Arachchi H.M."/>
            <person name="Berlin A.M."/>
            <person name="Chapman S.B."/>
            <person name="Goldberg J."/>
            <person name="Griggs A."/>
            <person name="Gujja S."/>
            <person name="Hansen M."/>
            <person name="Howarth C."/>
            <person name="Imamovic A."/>
            <person name="Larimer J."/>
            <person name="McCowan C."/>
            <person name="Montmayeur A."/>
            <person name="Murphy C."/>
            <person name="Neiman D."/>
            <person name="Pearson M."/>
            <person name="Priest M."/>
            <person name="Roberts A."/>
            <person name="Saif S."/>
            <person name="Shea T."/>
            <person name="Sisk P."/>
            <person name="Sykes S."/>
            <person name="Wortman J."/>
            <person name="Nusbaum C."/>
            <person name="Birren B."/>
        </authorList>
    </citation>
    <scope>NUCLEOTIDE SEQUENCE [LARGE SCALE GENOMIC DNA]</scope>
    <source>
        <strain evidence="4">CBS 100218</strain>
    </source>
</reference>
<dbReference type="AlphaFoldDB" id="R7YTZ4"/>
<keyword evidence="4" id="KW-1185">Reference proteome</keyword>
<dbReference type="EMBL" id="JH767572">
    <property type="protein sequence ID" value="EON65121.1"/>
    <property type="molecule type" value="Genomic_DNA"/>
</dbReference>
<name>R7YTZ4_CONA1</name>
<dbReference type="OrthoDB" id="10428218at2759"/>
<proteinExistence type="predicted"/>
<accession>R7YTZ4</accession>